<dbReference type="Gene3D" id="3.30.160.60">
    <property type="entry name" value="Classic Zinc Finger"/>
    <property type="match status" value="1"/>
</dbReference>
<dbReference type="AlphaFoldDB" id="A0A0K2VAF5"/>
<evidence type="ECO:0000256" key="4">
    <source>
        <dbReference type="ARBA" id="ARBA00022833"/>
    </source>
</evidence>
<dbReference type="EMBL" id="HACA01029525">
    <property type="protein sequence ID" value="CDW46886.1"/>
    <property type="molecule type" value="Transcribed_RNA"/>
</dbReference>
<reference evidence="9" key="1">
    <citation type="submission" date="2014-05" db="EMBL/GenBank/DDBJ databases">
        <authorList>
            <person name="Chronopoulou M."/>
        </authorList>
    </citation>
    <scope>NUCLEOTIDE SEQUENCE</scope>
    <source>
        <tissue evidence="9">Whole organism</tissue>
    </source>
</reference>
<feature type="region of interest" description="Disordered" evidence="6">
    <location>
        <begin position="344"/>
        <end position="426"/>
    </location>
</feature>
<dbReference type="GO" id="GO:0008270">
    <property type="term" value="F:zinc ion binding"/>
    <property type="evidence" value="ECO:0007669"/>
    <property type="project" value="UniProtKB-KW"/>
</dbReference>
<dbReference type="GO" id="GO:0005634">
    <property type="term" value="C:nucleus"/>
    <property type="evidence" value="ECO:0007669"/>
    <property type="project" value="TreeGrafter"/>
</dbReference>
<evidence type="ECO:0000313" key="8">
    <source>
        <dbReference type="EMBL" id="CAF2782438.1"/>
    </source>
</evidence>
<feature type="region of interest" description="Disordered" evidence="6">
    <location>
        <begin position="65"/>
        <end position="186"/>
    </location>
</feature>
<evidence type="ECO:0000313" key="10">
    <source>
        <dbReference type="Proteomes" id="UP000675881"/>
    </source>
</evidence>
<evidence type="ECO:0000256" key="6">
    <source>
        <dbReference type="SAM" id="MobiDB-lite"/>
    </source>
</evidence>
<evidence type="ECO:0000256" key="2">
    <source>
        <dbReference type="ARBA" id="ARBA00022723"/>
    </source>
</evidence>
<dbReference type="OrthoDB" id="10054079at2759"/>
<feature type="region of interest" description="Disordered" evidence="6">
    <location>
        <begin position="278"/>
        <end position="308"/>
    </location>
</feature>
<comment type="similarity">
    <text evidence="1">Belongs to the Elbow/Noc family.</text>
</comment>
<feature type="compositionally biased region" description="Polar residues" evidence="6">
    <location>
        <begin position="160"/>
        <end position="183"/>
    </location>
</feature>
<dbReference type="InterPro" id="IPR013087">
    <property type="entry name" value="Znf_C2H2_type"/>
</dbReference>
<name>A0A0K2VAF5_LEPSM</name>
<dbReference type="PANTHER" id="PTHR12522">
    <property type="entry name" value="ZINC-FINGER PROTEIN NOLZ1-RELATED"/>
    <property type="match status" value="1"/>
</dbReference>
<keyword evidence="4" id="KW-0862">Zinc</keyword>
<feature type="compositionally biased region" description="Low complexity" evidence="6">
    <location>
        <begin position="355"/>
        <end position="402"/>
    </location>
</feature>
<dbReference type="PROSITE" id="PS50157">
    <property type="entry name" value="ZINC_FINGER_C2H2_2"/>
    <property type="match status" value="1"/>
</dbReference>
<dbReference type="EMBL" id="HG994580">
    <property type="protein sequence ID" value="CAF2782438.1"/>
    <property type="molecule type" value="Genomic_DNA"/>
</dbReference>
<evidence type="ECO:0000256" key="3">
    <source>
        <dbReference type="ARBA" id="ARBA00022771"/>
    </source>
</evidence>
<gene>
    <name evidence="8" type="ORF">LSAA_533</name>
</gene>
<feature type="domain" description="C2H2-type" evidence="7">
    <location>
        <begin position="311"/>
        <end position="345"/>
    </location>
</feature>
<dbReference type="GO" id="GO:0045892">
    <property type="term" value="P:negative regulation of DNA-templated transcription"/>
    <property type="evidence" value="ECO:0007669"/>
    <property type="project" value="TreeGrafter"/>
</dbReference>
<evidence type="ECO:0000256" key="5">
    <source>
        <dbReference type="PROSITE-ProRule" id="PRU00042"/>
    </source>
</evidence>
<reference evidence="8" key="2">
    <citation type="submission" date="2021-02" db="EMBL/GenBank/DDBJ databases">
        <authorList>
            <person name="Bekaert M."/>
        </authorList>
    </citation>
    <scope>NUCLEOTIDE SEQUENCE</scope>
    <source>
        <strain evidence="8">IoA-00</strain>
    </source>
</reference>
<keyword evidence="2" id="KW-0479">Metal-binding</keyword>
<dbReference type="Proteomes" id="UP000675881">
    <property type="component" value="Chromosome 1"/>
</dbReference>
<organism evidence="9">
    <name type="scientific">Lepeophtheirus salmonis</name>
    <name type="common">Salmon louse</name>
    <name type="synonym">Caligus salmonis</name>
    <dbReference type="NCBI Taxonomy" id="72036"/>
    <lineage>
        <taxon>Eukaryota</taxon>
        <taxon>Metazoa</taxon>
        <taxon>Ecdysozoa</taxon>
        <taxon>Arthropoda</taxon>
        <taxon>Crustacea</taxon>
        <taxon>Multicrustacea</taxon>
        <taxon>Hexanauplia</taxon>
        <taxon>Copepoda</taxon>
        <taxon>Siphonostomatoida</taxon>
        <taxon>Caligidae</taxon>
        <taxon>Lepeophtheirus</taxon>
    </lineage>
</organism>
<evidence type="ECO:0000259" key="7">
    <source>
        <dbReference type="PROSITE" id="PS50157"/>
    </source>
</evidence>
<keyword evidence="10" id="KW-1185">Reference proteome</keyword>
<protein>
    <submittedName>
        <fullName evidence="8">(salmon louse) hypothetical protein</fullName>
    </submittedName>
    <submittedName>
        <fullName evidence="9">Zinc finger protein Noclike [Apis florea]</fullName>
    </submittedName>
</protein>
<feature type="compositionally biased region" description="Low complexity" evidence="6">
    <location>
        <begin position="1"/>
        <end position="26"/>
    </location>
</feature>
<accession>A0A0K2VAF5</accession>
<keyword evidence="3 5" id="KW-0863">Zinc-finger</keyword>
<dbReference type="PANTHER" id="PTHR12522:SF4">
    <property type="entry name" value="ZINC FINGER PROTEIN ELBOW"/>
    <property type="match status" value="1"/>
</dbReference>
<evidence type="ECO:0000313" key="9">
    <source>
        <dbReference type="EMBL" id="CDW46886.1"/>
    </source>
</evidence>
<proteinExistence type="inferred from homology"/>
<dbReference type="InterPro" id="IPR051520">
    <property type="entry name" value="Elbow/Noc_ZnFinger"/>
</dbReference>
<sequence>MTISESGTSSSSTSPPTSSSSNSMISAMNDRYITPEYLAPLPSSEKTGKSPLQLLAQTCSQIGADPMSNKLLNEKNNNSKDHSSLHHHYTSHHPPPPHHLGGHNPYDHNDLKKSSNRSPVLVVTDPKPVSFKPYENSKAPSPKVVSLSPEARSPPKVKSTRSSPASNHSATSKVSPGHTPNSSAAAAAAALPMIRSGMEILSGAKDPSSAYANPAFRPPFGVGVCRDPYCRDPSCPTAIYNAQLASALAGLPMGYAELLQAQQKFTSAMIPGFAQLHAPSSSNSSSGGGSTTTTTASSSNGPSLSSSSGPYVCNWMNGREGYCGKRHASAEELLQHLKTHTSLSAGASGGGNTESSSLQNSSLYPSLLSGGGPLHPTGRGYNSGGSNSSSTSSNSSSSSSSSRYQPYGKPSAHQAPPIQPPGIPSIFGGIPPGLAGFPPSLLSGAYSPSSLYALYGSRLAGSLP</sequence>
<evidence type="ECO:0000256" key="1">
    <source>
        <dbReference type="ARBA" id="ARBA00010144"/>
    </source>
</evidence>
<feature type="region of interest" description="Disordered" evidence="6">
    <location>
        <begin position="1"/>
        <end position="28"/>
    </location>
</feature>